<sequence length="151" mass="17774">MFDGMLEQPAIGIVLLWHENVVAVTTYRQSNQEMHVMVKLTTTNTPWLFSIIYARTNLIHRSFLWDNLCTLKSHYSGPWLMCGNFNQVMSQNKNWGGRPINYTRANKFLTCMNFHWDLIDLGFKVSTYMWSNHRKKDGLILGRLDANRSWI</sequence>
<protein>
    <submittedName>
        <fullName evidence="1">Uncharacterized protein</fullName>
    </submittedName>
</protein>
<dbReference type="EMBL" id="JBANQN010000009">
    <property type="protein sequence ID" value="KAK6780483.1"/>
    <property type="molecule type" value="Genomic_DNA"/>
</dbReference>
<dbReference type="Proteomes" id="UP001371456">
    <property type="component" value="Unassembled WGS sequence"/>
</dbReference>
<accession>A0AAN8T2I3</accession>
<dbReference type="PANTHER" id="PTHR35218">
    <property type="entry name" value="RNASE H DOMAIN-CONTAINING PROTEIN"/>
    <property type="match status" value="1"/>
</dbReference>
<evidence type="ECO:0000313" key="1">
    <source>
        <dbReference type="EMBL" id="KAK6780483.1"/>
    </source>
</evidence>
<dbReference type="SUPFAM" id="SSF56219">
    <property type="entry name" value="DNase I-like"/>
    <property type="match status" value="1"/>
</dbReference>
<reference evidence="1 2" key="1">
    <citation type="submission" date="2024-02" db="EMBL/GenBank/DDBJ databases">
        <title>de novo genome assembly of Solanum bulbocastanum strain 11H21.</title>
        <authorList>
            <person name="Hosaka A.J."/>
        </authorList>
    </citation>
    <scope>NUCLEOTIDE SEQUENCE [LARGE SCALE GENOMIC DNA]</scope>
    <source>
        <tissue evidence="1">Young leaves</tissue>
    </source>
</reference>
<dbReference type="Gene3D" id="3.60.10.10">
    <property type="entry name" value="Endonuclease/exonuclease/phosphatase"/>
    <property type="match status" value="1"/>
</dbReference>
<name>A0AAN8T2I3_SOLBU</name>
<organism evidence="1 2">
    <name type="scientific">Solanum bulbocastanum</name>
    <name type="common">Wild potato</name>
    <dbReference type="NCBI Taxonomy" id="147425"/>
    <lineage>
        <taxon>Eukaryota</taxon>
        <taxon>Viridiplantae</taxon>
        <taxon>Streptophyta</taxon>
        <taxon>Embryophyta</taxon>
        <taxon>Tracheophyta</taxon>
        <taxon>Spermatophyta</taxon>
        <taxon>Magnoliopsida</taxon>
        <taxon>eudicotyledons</taxon>
        <taxon>Gunneridae</taxon>
        <taxon>Pentapetalae</taxon>
        <taxon>asterids</taxon>
        <taxon>lamiids</taxon>
        <taxon>Solanales</taxon>
        <taxon>Solanaceae</taxon>
        <taxon>Solanoideae</taxon>
        <taxon>Solaneae</taxon>
        <taxon>Solanum</taxon>
    </lineage>
</organism>
<comment type="caution">
    <text evidence="1">The sequence shown here is derived from an EMBL/GenBank/DDBJ whole genome shotgun (WGS) entry which is preliminary data.</text>
</comment>
<evidence type="ECO:0000313" key="2">
    <source>
        <dbReference type="Proteomes" id="UP001371456"/>
    </source>
</evidence>
<dbReference type="PANTHER" id="PTHR35218:SF9">
    <property type="entry name" value="ENDONUCLEASE_EXONUCLEASE_PHOSPHATASE DOMAIN-CONTAINING PROTEIN"/>
    <property type="match status" value="1"/>
</dbReference>
<keyword evidence="2" id="KW-1185">Reference proteome</keyword>
<dbReference type="AlphaFoldDB" id="A0AAN8T2I3"/>
<dbReference type="InterPro" id="IPR036691">
    <property type="entry name" value="Endo/exonu/phosph_ase_sf"/>
</dbReference>
<proteinExistence type="predicted"/>
<gene>
    <name evidence="1" type="ORF">RDI58_022667</name>
</gene>